<accession>A0ABS4KRR6</accession>
<name>A0ABS4KRR6_9CLOT</name>
<protein>
    <submittedName>
        <fullName evidence="1">Uncharacterized protein</fullName>
    </submittedName>
</protein>
<keyword evidence="2" id="KW-1185">Reference proteome</keyword>
<dbReference type="Proteomes" id="UP001519307">
    <property type="component" value="Unassembled WGS sequence"/>
</dbReference>
<proteinExistence type="predicted"/>
<evidence type="ECO:0000313" key="2">
    <source>
        <dbReference type="Proteomes" id="UP001519307"/>
    </source>
</evidence>
<evidence type="ECO:0000313" key="1">
    <source>
        <dbReference type="EMBL" id="MBP2032725.1"/>
    </source>
</evidence>
<gene>
    <name evidence="1" type="ORF">J2Z42_001399</name>
</gene>
<comment type="caution">
    <text evidence="1">The sequence shown here is derived from an EMBL/GenBank/DDBJ whole genome shotgun (WGS) entry which is preliminary data.</text>
</comment>
<organism evidence="1 2">
    <name type="scientific">Clostridium algifaecis</name>
    <dbReference type="NCBI Taxonomy" id="1472040"/>
    <lineage>
        <taxon>Bacteria</taxon>
        <taxon>Bacillati</taxon>
        <taxon>Bacillota</taxon>
        <taxon>Clostridia</taxon>
        <taxon>Eubacteriales</taxon>
        <taxon>Clostridiaceae</taxon>
        <taxon>Clostridium</taxon>
    </lineage>
</organism>
<dbReference type="EMBL" id="JAGGLM010000006">
    <property type="protein sequence ID" value="MBP2032725.1"/>
    <property type="molecule type" value="Genomic_DNA"/>
</dbReference>
<sequence length="30" mass="3527">MELHEYGAMPFMACVIFMQYYLKDGIPNTL</sequence>
<reference evidence="1 2" key="1">
    <citation type="submission" date="2021-03" db="EMBL/GenBank/DDBJ databases">
        <title>Genomic Encyclopedia of Type Strains, Phase IV (KMG-IV): sequencing the most valuable type-strain genomes for metagenomic binning, comparative biology and taxonomic classification.</title>
        <authorList>
            <person name="Goeker M."/>
        </authorList>
    </citation>
    <scope>NUCLEOTIDE SEQUENCE [LARGE SCALE GENOMIC DNA]</scope>
    <source>
        <strain evidence="1 2">DSM 28783</strain>
    </source>
</reference>